<evidence type="ECO:0000256" key="15">
    <source>
        <dbReference type="PIRSR" id="PIRSR602401-1"/>
    </source>
</evidence>
<dbReference type="InterPro" id="IPR001128">
    <property type="entry name" value="Cyt_P450"/>
</dbReference>
<dbReference type="PANTHER" id="PTHR24286">
    <property type="entry name" value="CYTOCHROME P450 26"/>
    <property type="match status" value="1"/>
</dbReference>
<comment type="caution">
    <text evidence="18">The sequence shown here is derived from an EMBL/GenBank/DDBJ whole genome shotgun (WGS) entry which is preliminary data.</text>
</comment>
<dbReference type="EMBL" id="BSYR01000022">
    <property type="protein sequence ID" value="GMI88953.1"/>
    <property type="molecule type" value="Genomic_DNA"/>
</dbReference>
<evidence type="ECO:0000256" key="2">
    <source>
        <dbReference type="ARBA" id="ARBA00004167"/>
    </source>
</evidence>
<comment type="cofactor">
    <cofactor evidence="1 15">
        <name>heme</name>
        <dbReference type="ChEBI" id="CHEBI:30413"/>
    </cofactor>
</comment>
<gene>
    <name evidence="18" type="ORF">HRI_002564600</name>
</gene>
<keyword evidence="8 16" id="KW-0560">Oxidoreductase</keyword>
<dbReference type="Proteomes" id="UP001165190">
    <property type="component" value="Unassembled WGS sequence"/>
</dbReference>
<evidence type="ECO:0000256" key="7">
    <source>
        <dbReference type="ARBA" id="ARBA00022989"/>
    </source>
</evidence>
<dbReference type="GO" id="GO:0005506">
    <property type="term" value="F:iron ion binding"/>
    <property type="evidence" value="ECO:0007669"/>
    <property type="project" value="InterPro"/>
</dbReference>
<evidence type="ECO:0000256" key="3">
    <source>
        <dbReference type="ARBA" id="ARBA00010617"/>
    </source>
</evidence>
<dbReference type="InterPro" id="IPR002401">
    <property type="entry name" value="Cyt_P450_E_grp-I"/>
</dbReference>
<name>A0A9W7M5R4_HIBTR</name>
<reference evidence="18" key="1">
    <citation type="submission" date="2023-05" db="EMBL/GenBank/DDBJ databases">
        <title>Genome and transcriptome analyses reveal genes involved in the formation of fine ridges on petal epidermal cells in Hibiscus trionum.</title>
        <authorList>
            <person name="Koshimizu S."/>
            <person name="Masuda S."/>
            <person name="Ishii T."/>
            <person name="Shirasu K."/>
            <person name="Hoshino A."/>
            <person name="Arita M."/>
        </authorList>
    </citation>
    <scope>NUCLEOTIDE SEQUENCE</scope>
    <source>
        <strain evidence="18">Hamamatsu line</strain>
    </source>
</reference>
<accession>A0A9W7M5R4</accession>
<proteinExistence type="inferred from homology"/>
<dbReference type="InterPro" id="IPR036396">
    <property type="entry name" value="Cyt_P450_sf"/>
</dbReference>
<keyword evidence="11 17" id="KW-0472">Membrane</keyword>
<keyword evidence="19" id="KW-1185">Reference proteome</keyword>
<dbReference type="SUPFAM" id="SSF48264">
    <property type="entry name" value="Cytochrome P450"/>
    <property type="match status" value="1"/>
</dbReference>
<dbReference type="PANTHER" id="PTHR24286:SF220">
    <property type="entry name" value="ABSCISIC ACID 8'-HYDROXYLASE 2"/>
    <property type="match status" value="1"/>
</dbReference>
<evidence type="ECO:0000256" key="4">
    <source>
        <dbReference type="ARBA" id="ARBA00022617"/>
    </source>
</evidence>
<evidence type="ECO:0000256" key="6">
    <source>
        <dbReference type="ARBA" id="ARBA00022723"/>
    </source>
</evidence>
<dbReference type="FunFam" id="1.10.630.10:FF:000014">
    <property type="entry name" value="Abscisic acid 8"/>
    <property type="match status" value="1"/>
</dbReference>
<dbReference type="GO" id="GO:0020037">
    <property type="term" value="F:heme binding"/>
    <property type="evidence" value="ECO:0007669"/>
    <property type="project" value="InterPro"/>
</dbReference>
<dbReference type="AlphaFoldDB" id="A0A9W7M5R4"/>
<protein>
    <recommendedName>
        <fullName evidence="14">(+)-abscisic acid 8'-hydroxylase</fullName>
        <ecNumber evidence="14">1.14.14.137</ecNumber>
    </recommendedName>
</protein>
<sequence length="483" mass="55491">MQLLFFPFPPLPQICHDSQLPFLLLLVLLLVLFYLSSHRWRHHHPKGKLLPPGSMGWPYIGETLKLYTENPNSFFANRQKRYGEIFKTHILGCPCVMISSPEAARIVLVTQAHLFKPTYPPSKEKMIGPEALFFHQGAYHSRLKKLVQAALLPSAIRGSVSEIEQIVLKFLPTWENTTINTLQEMKRYAFDVAMISAFGHKRDTEMKGIKQLYQCLEKGYNSMPLDLPGTPFHKAMKARKQLNETLRRLIQERRRNEKPGGGLLGNLLGAKIHKVDQLSDSQIADNVIGVIFAAHDTTASVLTWVLKYLHDNGDLLEAVTREQEGIQRKIIEENRRLTWDDTRHMPLTTRVIQETLRRASILSFTFREAVEDVEFEGYYIPKGWKVLPLFRTIHHCEDFFPQPEKFDPSRFEVPPRPNTFIPFGNGVHSCPGSELAKLEMLVLLHHLTTSYRWQVVGDEDGIQYGPFPVPKRGLPVKVTPYKK</sequence>
<evidence type="ECO:0000256" key="13">
    <source>
        <dbReference type="ARBA" id="ARBA00060633"/>
    </source>
</evidence>
<comment type="subcellular location">
    <subcellularLocation>
        <location evidence="2">Membrane</location>
        <topology evidence="2">Single-pass membrane protein</topology>
    </subcellularLocation>
</comment>
<dbReference type="GO" id="GO:0016020">
    <property type="term" value="C:membrane"/>
    <property type="evidence" value="ECO:0007669"/>
    <property type="project" value="UniProtKB-SubCell"/>
</dbReference>
<keyword evidence="9 15" id="KW-0408">Iron</keyword>
<comment type="catalytic activity">
    <reaction evidence="12">
        <text>2-cis-(+)-abscisate + reduced [NADPH--hemoprotein reductase] + O2 = (+)-8'-hydroxyabscisate + oxidized [NADPH--hemoprotein reductase] + H2O + H(+)</text>
        <dbReference type="Rhea" id="RHEA:12897"/>
        <dbReference type="Rhea" id="RHEA-COMP:11964"/>
        <dbReference type="Rhea" id="RHEA-COMP:11965"/>
        <dbReference type="ChEBI" id="CHEBI:15377"/>
        <dbReference type="ChEBI" id="CHEBI:15378"/>
        <dbReference type="ChEBI" id="CHEBI:15379"/>
        <dbReference type="ChEBI" id="CHEBI:37569"/>
        <dbReference type="ChEBI" id="CHEBI:57618"/>
        <dbReference type="ChEBI" id="CHEBI:58210"/>
        <dbReference type="ChEBI" id="CHEBI:58490"/>
        <dbReference type="EC" id="1.14.14.137"/>
    </reaction>
</comment>
<dbReference type="GO" id="GO:0010295">
    <property type="term" value="F:(+)-abscisic acid 8'-hydroxylase activity"/>
    <property type="evidence" value="ECO:0007669"/>
    <property type="project" value="UniProtKB-EC"/>
</dbReference>
<dbReference type="GO" id="GO:0016125">
    <property type="term" value="P:sterol metabolic process"/>
    <property type="evidence" value="ECO:0007669"/>
    <property type="project" value="TreeGrafter"/>
</dbReference>
<comment type="similarity">
    <text evidence="3 16">Belongs to the cytochrome P450 family.</text>
</comment>
<organism evidence="18 19">
    <name type="scientific">Hibiscus trionum</name>
    <name type="common">Flower of an hour</name>
    <dbReference type="NCBI Taxonomy" id="183268"/>
    <lineage>
        <taxon>Eukaryota</taxon>
        <taxon>Viridiplantae</taxon>
        <taxon>Streptophyta</taxon>
        <taxon>Embryophyta</taxon>
        <taxon>Tracheophyta</taxon>
        <taxon>Spermatophyta</taxon>
        <taxon>Magnoliopsida</taxon>
        <taxon>eudicotyledons</taxon>
        <taxon>Gunneridae</taxon>
        <taxon>Pentapetalae</taxon>
        <taxon>rosids</taxon>
        <taxon>malvids</taxon>
        <taxon>Malvales</taxon>
        <taxon>Malvaceae</taxon>
        <taxon>Malvoideae</taxon>
        <taxon>Hibiscus</taxon>
    </lineage>
</organism>
<dbReference type="EC" id="1.14.14.137" evidence="14"/>
<feature type="binding site" description="axial binding residue" evidence="15">
    <location>
        <position position="430"/>
    </location>
    <ligand>
        <name>heme</name>
        <dbReference type="ChEBI" id="CHEBI:30413"/>
    </ligand>
    <ligandPart>
        <name>Fe</name>
        <dbReference type="ChEBI" id="CHEBI:18248"/>
    </ligandPart>
</feature>
<dbReference type="PRINTS" id="PR00385">
    <property type="entry name" value="P450"/>
</dbReference>
<evidence type="ECO:0000256" key="9">
    <source>
        <dbReference type="ARBA" id="ARBA00023004"/>
    </source>
</evidence>
<dbReference type="PRINTS" id="PR00463">
    <property type="entry name" value="EP450I"/>
</dbReference>
<evidence type="ECO:0000256" key="14">
    <source>
        <dbReference type="ARBA" id="ARBA00066338"/>
    </source>
</evidence>
<comment type="pathway">
    <text evidence="13">Plant hormone degradation; abscisic acid degradation.</text>
</comment>
<evidence type="ECO:0000256" key="8">
    <source>
        <dbReference type="ARBA" id="ARBA00023002"/>
    </source>
</evidence>
<evidence type="ECO:0000256" key="16">
    <source>
        <dbReference type="RuleBase" id="RU000461"/>
    </source>
</evidence>
<evidence type="ECO:0000256" key="1">
    <source>
        <dbReference type="ARBA" id="ARBA00001971"/>
    </source>
</evidence>
<feature type="transmembrane region" description="Helical" evidence="17">
    <location>
        <begin position="20"/>
        <end position="36"/>
    </location>
</feature>
<evidence type="ECO:0000313" key="18">
    <source>
        <dbReference type="EMBL" id="GMI88953.1"/>
    </source>
</evidence>
<keyword evidence="4 15" id="KW-0349">Heme</keyword>
<dbReference type="Pfam" id="PF00067">
    <property type="entry name" value="p450"/>
    <property type="match status" value="1"/>
</dbReference>
<keyword evidence="5 17" id="KW-0812">Transmembrane</keyword>
<evidence type="ECO:0000313" key="19">
    <source>
        <dbReference type="Proteomes" id="UP001165190"/>
    </source>
</evidence>
<evidence type="ECO:0000256" key="17">
    <source>
        <dbReference type="SAM" id="Phobius"/>
    </source>
</evidence>
<dbReference type="CDD" id="cd11043">
    <property type="entry name" value="CYP90-like"/>
    <property type="match status" value="1"/>
</dbReference>
<keyword evidence="10 16" id="KW-0503">Monooxygenase</keyword>
<evidence type="ECO:0000256" key="5">
    <source>
        <dbReference type="ARBA" id="ARBA00022692"/>
    </source>
</evidence>
<evidence type="ECO:0000256" key="10">
    <source>
        <dbReference type="ARBA" id="ARBA00023033"/>
    </source>
</evidence>
<dbReference type="PROSITE" id="PS00086">
    <property type="entry name" value="CYTOCHROME_P450"/>
    <property type="match status" value="1"/>
</dbReference>
<evidence type="ECO:0000256" key="11">
    <source>
        <dbReference type="ARBA" id="ARBA00023136"/>
    </source>
</evidence>
<dbReference type="InterPro" id="IPR017972">
    <property type="entry name" value="Cyt_P450_CS"/>
</dbReference>
<dbReference type="Gene3D" id="1.10.630.10">
    <property type="entry name" value="Cytochrome P450"/>
    <property type="match status" value="1"/>
</dbReference>
<evidence type="ECO:0000256" key="12">
    <source>
        <dbReference type="ARBA" id="ARBA00050609"/>
    </source>
</evidence>
<dbReference type="OrthoDB" id="1372046at2759"/>
<keyword evidence="7 17" id="KW-1133">Transmembrane helix</keyword>
<keyword evidence="6 15" id="KW-0479">Metal-binding</keyword>